<dbReference type="Proteomes" id="UP000807115">
    <property type="component" value="Chromosome 7"/>
</dbReference>
<reference evidence="1" key="2">
    <citation type="submission" date="2020-10" db="EMBL/GenBank/DDBJ databases">
        <authorList>
            <person name="Cooper E.A."/>
            <person name="Brenton Z.W."/>
            <person name="Flinn B.S."/>
            <person name="Jenkins J."/>
            <person name="Shu S."/>
            <person name="Flowers D."/>
            <person name="Luo F."/>
            <person name="Wang Y."/>
            <person name="Xia P."/>
            <person name="Barry K."/>
            <person name="Daum C."/>
            <person name="Lipzen A."/>
            <person name="Yoshinaga Y."/>
            <person name="Schmutz J."/>
            <person name="Saski C."/>
            <person name="Vermerris W."/>
            <person name="Kresovich S."/>
        </authorList>
    </citation>
    <scope>NUCLEOTIDE SEQUENCE</scope>
</reference>
<proteinExistence type="predicted"/>
<comment type="caution">
    <text evidence="1">The sequence shown here is derived from an EMBL/GenBank/DDBJ whole genome shotgun (WGS) entry which is preliminary data.</text>
</comment>
<dbReference type="AlphaFoldDB" id="A0A921QNC0"/>
<protein>
    <submittedName>
        <fullName evidence="1">Uncharacterized protein</fullName>
    </submittedName>
</protein>
<accession>A0A921QNC0</accession>
<evidence type="ECO:0000313" key="1">
    <source>
        <dbReference type="EMBL" id="KAG0523985.1"/>
    </source>
</evidence>
<sequence length="107" mass="11962">MWPESLPWHMALVTDGTSGGRRREALVTAEGILCTTDDGRLGMVDLRVDSLAHKHWHDAMTSGPVELSERNMGKTLLSRTQGTKNLMFHAPIRAASHIVKEQGRWML</sequence>
<evidence type="ECO:0000313" key="2">
    <source>
        <dbReference type="Proteomes" id="UP000807115"/>
    </source>
</evidence>
<gene>
    <name evidence="1" type="ORF">BDA96_07G170600</name>
</gene>
<reference evidence="1" key="1">
    <citation type="journal article" date="2019" name="BMC Genomics">
        <title>A new reference genome for Sorghum bicolor reveals high levels of sequence similarity between sweet and grain genotypes: implications for the genetics of sugar metabolism.</title>
        <authorList>
            <person name="Cooper E.A."/>
            <person name="Brenton Z.W."/>
            <person name="Flinn B.S."/>
            <person name="Jenkins J."/>
            <person name="Shu S."/>
            <person name="Flowers D."/>
            <person name="Luo F."/>
            <person name="Wang Y."/>
            <person name="Xia P."/>
            <person name="Barry K."/>
            <person name="Daum C."/>
            <person name="Lipzen A."/>
            <person name="Yoshinaga Y."/>
            <person name="Schmutz J."/>
            <person name="Saski C."/>
            <person name="Vermerris W."/>
            <person name="Kresovich S."/>
        </authorList>
    </citation>
    <scope>NUCLEOTIDE SEQUENCE</scope>
</reference>
<organism evidence="1 2">
    <name type="scientific">Sorghum bicolor</name>
    <name type="common">Sorghum</name>
    <name type="synonym">Sorghum vulgare</name>
    <dbReference type="NCBI Taxonomy" id="4558"/>
    <lineage>
        <taxon>Eukaryota</taxon>
        <taxon>Viridiplantae</taxon>
        <taxon>Streptophyta</taxon>
        <taxon>Embryophyta</taxon>
        <taxon>Tracheophyta</taxon>
        <taxon>Spermatophyta</taxon>
        <taxon>Magnoliopsida</taxon>
        <taxon>Liliopsida</taxon>
        <taxon>Poales</taxon>
        <taxon>Poaceae</taxon>
        <taxon>PACMAD clade</taxon>
        <taxon>Panicoideae</taxon>
        <taxon>Andropogonodae</taxon>
        <taxon>Andropogoneae</taxon>
        <taxon>Sorghinae</taxon>
        <taxon>Sorghum</taxon>
    </lineage>
</organism>
<name>A0A921QNC0_SORBI</name>
<dbReference type="EMBL" id="CM027686">
    <property type="protein sequence ID" value="KAG0523985.1"/>
    <property type="molecule type" value="Genomic_DNA"/>
</dbReference>